<keyword evidence="3" id="KW-1185">Reference proteome</keyword>
<dbReference type="AlphaFoldDB" id="A0A399J8K4"/>
<name>A0A399J8K4_9MICC</name>
<gene>
    <name evidence="2" type="ORF">DWB68_10180</name>
</gene>
<protein>
    <recommendedName>
        <fullName evidence="4">Phage portal protein</fullName>
    </recommendedName>
</protein>
<feature type="region of interest" description="Disordered" evidence="1">
    <location>
        <begin position="488"/>
        <end position="521"/>
    </location>
</feature>
<proteinExistence type="predicted"/>
<evidence type="ECO:0008006" key="4">
    <source>
        <dbReference type="Google" id="ProtNLM"/>
    </source>
</evidence>
<organism evidence="2 3">
    <name type="scientific">Galactobacter valiniphilus</name>
    <dbReference type="NCBI Taxonomy" id="2676122"/>
    <lineage>
        <taxon>Bacteria</taxon>
        <taxon>Bacillati</taxon>
        <taxon>Actinomycetota</taxon>
        <taxon>Actinomycetes</taxon>
        <taxon>Micrococcales</taxon>
        <taxon>Micrococcaceae</taxon>
        <taxon>Galactobacter</taxon>
    </lineage>
</organism>
<reference evidence="2 3" key="1">
    <citation type="submission" date="2018-07" db="EMBL/GenBank/DDBJ databases">
        <title>Arthrobacter sp. nov., isolated from raw cow's milk with high bacterial count.</title>
        <authorList>
            <person name="Hahne J."/>
            <person name="Isele D."/>
            <person name="Lipski A."/>
        </authorList>
    </citation>
    <scope>NUCLEOTIDE SEQUENCE [LARGE SCALE GENOMIC DNA]</scope>
    <source>
        <strain evidence="2 3">JZ R-35</strain>
    </source>
</reference>
<dbReference type="Proteomes" id="UP000265419">
    <property type="component" value="Unassembled WGS sequence"/>
</dbReference>
<dbReference type="EMBL" id="QQXK01000019">
    <property type="protein sequence ID" value="RII41885.1"/>
    <property type="molecule type" value="Genomic_DNA"/>
</dbReference>
<accession>A0A399J8K4</accession>
<dbReference type="RefSeq" id="WP_119425035.1">
    <property type="nucleotide sequence ID" value="NZ_QQXK01000019.1"/>
</dbReference>
<comment type="caution">
    <text evidence="2">The sequence shown here is derived from an EMBL/GenBank/DDBJ whole genome shotgun (WGS) entry which is preliminary data.</text>
</comment>
<sequence>MALFGRTKTAVEATEPMVPAHRVDTLSLEVERLTESLASLRREDIGWKPLTGLGSDLISREELGAKADTLRGLTVANPLLRRALGVRTGYVWGTGVTISAAEQENGQDVDHVVQGFLTDERNEAACFGAEAREEAEGDLFSDGNHFRAHFVDRMTGHVQVRPITFNEITQIMTAPGDRFTPHYYLREWTETGYGLSAVQRKAWYPDLRHQPRAKPKLIDGIEVLWPGEIGGAAILHVSSRTAGRGSRWGIPDAYAAAPFAIRYEGFLSDWLTLVKALSKVAWQVVDPNGKSQQMRAAAQAVASMQGAGGTIATGTGELKAANVSGATVDADSGRPIVSLVAAALDLPVTMLTADPGTTGARAVAETLDKPTKDAMRARQRLWEAADRASIQFVIEQHVIAPRGSLKGRVVPEDDRMTVEFTDATEVTINVVWPDMDEPDVKTVLDALEVADSLGVLPMVELAKLVLHALRVPNVAELIDKMTDDAGEWVDQRDNDEQVGAALANRYRGGKPPAPDDEPETE</sequence>
<evidence type="ECO:0000313" key="2">
    <source>
        <dbReference type="EMBL" id="RII41885.1"/>
    </source>
</evidence>
<evidence type="ECO:0000313" key="3">
    <source>
        <dbReference type="Proteomes" id="UP000265419"/>
    </source>
</evidence>
<evidence type="ECO:0000256" key="1">
    <source>
        <dbReference type="SAM" id="MobiDB-lite"/>
    </source>
</evidence>